<dbReference type="InParanoid" id="A0A1X7TNN1"/>
<name>A0A1X7TNN1_AMPQE</name>
<proteinExistence type="predicted"/>
<accession>A0A1X7TNN1</accession>
<evidence type="ECO:0000313" key="2">
    <source>
        <dbReference type="EnsemblMetazoa" id="Aqu2.1.16579_001"/>
    </source>
</evidence>
<dbReference type="AlphaFoldDB" id="A0A1X7TNN1"/>
<reference evidence="2" key="1">
    <citation type="submission" date="2017-05" db="UniProtKB">
        <authorList>
            <consortium name="EnsemblMetazoa"/>
        </authorList>
    </citation>
    <scope>IDENTIFICATION</scope>
</reference>
<keyword evidence="1" id="KW-1133">Transmembrane helix</keyword>
<sequence length="263" mass="28401">KISMSPTSLCLCDVPCNANDATNKHNLGAFIRPGQNIGFQLGALYTYHYSIMQYGYAAVTFLLIDRDNVHSVPSWQVSANSANQALLEKEDCTSVTITLVKMKNEPNPLSPAIIISSGSLGLTLYGIQLLNCPMGFELNTTGECVCSRILHKLSSSYQPVCHISSGANNSDISTITRPNTEWIGIANLSNGIVMFGAALNCLLYCRYKSGYTKLIVNDTSVALADSDNLSNSVPLCIDNREGLLCSQCPPEYSAVLVLMNVSN</sequence>
<evidence type="ECO:0000256" key="1">
    <source>
        <dbReference type="SAM" id="Phobius"/>
    </source>
</evidence>
<organism evidence="2">
    <name type="scientific">Amphimedon queenslandica</name>
    <name type="common">Sponge</name>
    <dbReference type="NCBI Taxonomy" id="400682"/>
    <lineage>
        <taxon>Eukaryota</taxon>
        <taxon>Metazoa</taxon>
        <taxon>Porifera</taxon>
        <taxon>Demospongiae</taxon>
        <taxon>Heteroscleromorpha</taxon>
        <taxon>Haplosclerida</taxon>
        <taxon>Niphatidae</taxon>
        <taxon>Amphimedon</taxon>
    </lineage>
</organism>
<feature type="transmembrane region" description="Helical" evidence="1">
    <location>
        <begin position="182"/>
        <end position="205"/>
    </location>
</feature>
<protein>
    <submittedName>
        <fullName evidence="2">Uncharacterized protein</fullName>
    </submittedName>
</protein>
<dbReference type="EnsemblMetazoa" id="Aqu2.1.16579_001">
    <property type="protein sequence ID" value="Aqu2.1.16579_001"/>
    <property type="gene ID" value="Aqu2.1.16579"/>
</dbReference>
<keyword evidence="1" id="KW-0472">Membrane</keyword>
<keyword evidence="1" id="KW-0812">Transmembrane</keyword>